<reference evidence="4" key="1">
    <citation type="submission" date="2016-07" db="EMBL/GenBank/DDBJ databases">
        <authorList>
            <person name="Florea S."/>
            <person name="Webb J.S."/>
            <person name="Jaromczyk J."/>
            <person name="Schardl C.L."/>
        </authorList>
    </citation>
    <scope>NUCLEOTIDE SEQUENCE [LARGE SCALE GENOMIC DNA]</scope>
    <source>
        <strain evidence="4">KCTC 42131</strain>
    </source>
</reference>
<accession>A0A1E8CJN7</accession>
<evidence type="ECO:0000313" key="4">
    <source>
        <dbReference type="Proteomes" id="UP000175669"/>
    </source>
</evidence>
<evidence type="ECO:0000313" key="3">
    <source>
        <dbReference type="EMBL" id="OFE12628.1"/>
    </source>
</evidence>
<gene>
    <name evidence="3" type="ORF">PHACT_05305</name>
</gene>
<dbReference type="RefSeq" id="WP_070116239.1">
    <property type="nucleotide sequence ID" value="NZ_MASR01000001.1"/>
</dbReference>
<evidence type="ECO:0000256" key="1">
    <source>
        <dbReference type="ARBA" id="ARBA00038310"/>
    </source>
</evidence>
<dbReference type="InterPro" id="IPR006680">
    <property type="entry name" value="Amidohydro-rel"/>
</dbReference>
<feature type="domain" description="Amidohydrolase-related" evidence="2">
    <location>
        <begin position="27"/>
        <end position="339"/>
    </location>
</feature>
<dbReference type="OrthoDB" id="9787654at2"/>
<proteinExistence type="inferred from homology"/>
<sequence>MTQVIARNAEWLQQVQEDIIDPHRPIIDPHHHLWRKRFNQDYLLADLWADTDTGHNIKQTVFIECRAFYDKEVESHLQSLGETRVITDIARQSHRQPEKAQLNAIVANADLRLGDDPGFLRSVLEAHQQIAGDLFKGIRQAGARDPRPEDLVIPGPAPAYLYGQENFRQGLKLLGTMGLTYDTWHYHHQNEDFCDLAEAVPDTTLILDHFGTPLGVGVYRGSRDAIFTQWKQDMRRLARCPNVYVKLGGLAMPDNGYDWHTRDRPASSDELVSAQKPYYMHMIECFGPERCMFESNFPVDRLSISYPVVWNAFKKLSADFSETEKHAMFYGTAARLYHLPDPKD</sequence>
<dbReference type="EMBL" id="MASR01000001">
    <property type="protein sequence ID" value="OFE12628.1"/>
    <property type="molecule type" value="Genomic_DNA"/>
</dbReference>
<evidence type="ECO:0000259" key="2">
    <source>
        <dbReference type="Pfam" id="PF04909"/>
    </source>
</evidence>
<dbReference type="Proteomes" id="UP000175669">
    <property type="component" value="Unassembled WGS sequence"/>
</dbReference>
<protein>
    <submittedName>
        <fullName evidence="3">Amidohydrolase</fullName>
    </submittedName>
</protein>
<dbReference type="SUPFAM" id="SSF51556">
    <property type="entry name" value="Metallo-dependent hydrolases"/>
    <property type="match status" value="1"/>
</dbReference>
<organism evidence="3 4">
    <name type="scientific">Pseudohongiella acticola</name>
    <dbReference type="NCBI Taxonomy" id="1524254"/>
    <lineage>
        <taxon>Bacteria</taxon>
        <taxon>Pseudomonadati</taxon>
        <taxon>Pseudomonadota</taxon>
        <taxon>Gammaproteobacteria</taxon>
        <taxon>Pseudomonadales</taxon>
        <taxon>Pseudohongiellaceae</taxon>
        <taxon>Pseudohongiella</taxon>
    </lineage>
</organism>
<keyword evidence="3" id="KW-0378">Hydrolase</keyword>
<dbReference type="Pfam" id="PF04909">
    <property type="entry name" value="Amidohydro_2"/>
    <property type="match status" value="1"/>
</dbReference>
<comment type="caution">
    <text evidence="3">The sequence shown here is derived from an EMBL/GenBank/DDBJ whole genome shotgun (WGS) entry which is preliminary data.</text>
</comment>
<dbReference type="GO" id="GO:0016787">
    <property type="term" value="F:hydrolase activity"/>
    <property type="evidence" value="ECO:0007669"/>
    <property type="project" value="UniProtKB-KW"/>
</dbReference>
<dbReference type="STRING" id="1524254.PHACT_05305"/>
<dbReference type="InterPro" id="IPR052350">
    <property type="entry name" value="Metallo-dep_Lactonases"/>
</dbReference>
<dbReference type="Gene3D" id="3.20.20.140">
    <property type="entry name" value="Metal-dependent hydrolases"/>
    <property type="match status" value="1"/>
</dbReference>
<name>A0A1E8CJN7_9GAMM</name>
<dbReference type="PANTHER" id="PTHR43569">
    <property type="entry name" value="AMIDOHYDROLASE"/>
    <property type="match status" value="1"/>
</dbReference>
<dbReference type="InterPro" id="IPR032466">
    <property type="entry name" value="Metal_Hydrolase"/>
</dbReference>
<keyword evidence="4" id="KW-1185">Reference proteome</keyword>
<dbReference type="PANTHER" id="PTHR43569:SF1">
    <property type="entry name" value="BLL3371 PROTEIN"/>
    <property type="match status" value="1"/>
</dbReference>
<dbReference type="AlphaFoldDB" id="A0A1E8CJN7"/>
<comment type="similarity">
    <text evidence="1">Belongs to the metallo-dependent hydrolases superfamily.</text>
</comment>